<dbReference type="EMBL" id="DXDX01000077">
    <property type="protein sequence ID" value="HIY21130.1"/>
    <property type="molecule type" value="Genomic_DNA"/>
</dbReference>
<evidence type="ECO:0000313" key="5">
    <source>
        <dbReference type="EMBL" id="HIY21130.1"/>
    </source>
</evidence>
<dbReference type="PANTHER" id="PTHR23076:SF113">
    <property type="entry name" value="ATP-DEPENDENT ZINC METALLOPROTEASE FTSH 1, CHLOROPLASTIC-RELATED"/>
    <property type="match status" value="1"/>
</dbReference>
<name>A0A9D1Y7T8_9FIRM</name>
<comment type="caution">
    <text evidence="5">The sequence shown here is derived from an EMBL/GenBank/DDBJ whole genome shotgun (WGS) entry which is preliminary data.</text>
</comment>
<dbReference type="PANTHER" id="PTHR23076">
    <property type="entry name" value="METALLOPROTEASE M41 FTSH"/>
    <property type="match status" value="1"/>
</dbReference>
<dbReference type="GO" id="GO:0004176">
    <property type="term" value="F:ATP-dependent peptidase activity"/>
    <property type="evidence" value="ECO:0007669"/>
    <property type="project" value="InterPro"/>
</dbReference>
<dbReference type="Proteomes" id="UP000823868">
    <property type="component" value="Unassembled WGS sequence"/>
</dbReference>
<dbReference type="InterPro" id="IPR027417">
    <property type="entry name" value="P-loop_NTPase"/>
</dbReference>
<evidence type="ECO:0000256" key="3">
    <source>
        <dbReference type="SAM" id="Phobius"/>
    </source>
</evidence>
<dbReference type="Gene3D" id="3.40.50.300">
    <property type="entry name" value="P-loop containing nucleotide triphosphate hydrolases"/>
    <property type="match status" value="1"/>
</dbReference>
<organism evidence="5 6">
    <name type="scientific">Candidatus Flavonifractor merdigallinarum</name>
    <dbReference type="NCBI Taxonomy" id="2838589"/>
    <lineage>
        <taxon>Bacteria</taxon>
        <taxon>Bacillati</taxon>
        <taxon>Bacillota</taxon>
        <taxon>Clostridia</taxon>
        <taxon>Eubacteriales</taxon>
        <taxon>Oscillospiraceae</taxon>
        <taxon>Flavonifractor</taxon>
    </lineage>
</organism>
<dbReference type="AlphaFoldDB" id="A0A9D1Y7T8"/>
<feature type="transmembrane region" description="Helical" evidence="3">
    <location>
        <begin position="114"/>
        <end position="134"/>
    </location>
</feature>
<evidence type="ECO:0000313" key="6">
    <source>
        <dbReference type="Proteomes" id="UP000823868"/>
    </source>
</evidence>
<protein>
    <submittedName>
        <fullName evidence="5">ATP-dependent metallopeptidase FtsH/Yme1/Tma family protein</fullName>
    </submittedName>
</protein>
<evidence type="ECO:0000259" key="4">
    <source>
        <dbReference type="Pfam" id="PF06480"/>
    </source>
</evidence>
<dbReference type="Pfam" id="PF06480">
    <property type="entry name" value="FtsH_ext"/>
    <property type="match status" value="1"/>
</dbReference>
<keyword evidence="3" id="KW-1133">Transmembrane helix</keyword>
<dbReference type="GO" id="GO:0016020">
    <property type="term" value="C:membrane"/>
    <property type="evidence" value="ECO:0007669"/>
    <property type="project" value="InterPro"/>
</dbReference>
<keyword evidence="3" id="KW-0472">Membrane</keyword>
<gene>
    <name evidence="5" type="ORF">H9841_04405</name>
</gene>
<evidence type="ECO:0000256" key="1">
    <source>
        <dbReference type="ARBA" id="ARBA00022670"/>
    </source>
</evidence>
<dbReference type="GO" id="GO:0006508">
    <property type="term" value="P:proteolysis"/>
    <property type="evidence" value="ECO:0007669"/>
    <property type="project" value="UniProtKB-KW"/>
</dbReference>
<feature type="domain" description="Peptidase M41 FtsH extracellular" evidence="4">
    <location>
        <begin position="14"/>
        <end position="100"/>
    </location>
</feature>
<dbReference type="SUPFAM" id="SSF52540">
    <property type="entry name" value="P-loop containing nucleoside triphosphate hydrolases"/>
    <property type="match status" value="1"/>
</dbReference>
<dbReference type="GO" id="GO:0005524">
    <property type="term" value="F:ATP binding"/>
    <property type="evidence" value="ECO:0007669"/>
    <property type="project" value="InterPro"/>
</dbReference>
<reference evidence="5" key="1">
    <citation type="journal article" date="2021" name="PeerJ">
        <title>Extensive microbial diversity within the chicken gut microbiome revealed by metagenomics and culture.</title>
        <authorList>
            <person name="Gilroy R."/>
            <person name="Ravi A."/>
            <person name="Getino M."/>
            <person name="Pursley I."/>
            <person name="Horton D.L."/>
            <person name="Alikhan N.F."/>
            <person name="Baker D."/>
            <person name="Gharbi K."/>
            <person name="Hall N."/>
            <person name="Watson M."/>
            <person name="Adriaenssens E.M."/>
            <person name="Foster-Nyarko E."/>
            <person name="Jarju S."/>
            <person name="Secka A."/>
            <person name="Antonio M."/>
            <person name="Oren A."/>
            <person name="Chaudhuri R.R."/>
            <person name="La Ragione R."/>
            <person name="Hildebrand F."/>
            <person name="Pallen M.J."/>
        </authorList>
    </citation>
    <scope>NUCLEOTIDE SEQUENCE</scope>
    <source>
        <strain evidence="5">ChiBcec16_6824</strain>
    </source>
</reference>
<dbReference type="InterPro" id="IPR011546">
    <property type="entry name" value="Pept_M41_FtsH_extracell"/>
</dbReference>
<feature type="non-terminal residue" evidence="5">
    <location>
        <position position="220"/>
    </location>
</feature>
<keyword evidence="3" id="KW-0812">Transmembrane</keyword>
<reference evidence="5" key="2">
    <citation type="submission" date="2021-04" db="EMBL/GenBank/DDBJ databases">
        <authorList>
            <person name="Gilroy R."/>
        </authorList>
    </citation>
    <scope>NUCLEOTIDE SEQUENCE</scope>
    <source>
        <strain evidence="5">ChiBcec16_6824</strain>
    </source>
</reference>
<keyword evidence="2" id="KW-0378">Hydrolase</keyword>
<evidence type="ECO:0000256" key="2">
    <source>
        <dbReference type="ARBA" id="ARBA00022801"/>
    </source>
</evidence>
<accession>A0A9D1Y7T8</accession>
<dbReference type="GO" id="GO:0004222">
    <property type="term" value="F:metalloendopeptidase activity"/>
    <property type="evidence" value="ECO:0007669"/>
    <property type="project" value="InterPro"/>
</dbReference>
<proteinExistence type="predicted"/>
<keyword evidence="1" id="KW-0645">Protease</keyword>
<sequence>MNRKGSMRDIGFSVLVIAILLLTVFAMRDGGNQSMLTYGDVRQLLEQQKVSEVVVNDTTLILTLKEDEGYGTKRLTYDLPNFWVFYNDFNDLLASQKEAGLLTYDYKPGFQPPFWLTFLPWIIVPIIFGLLWYFMILQQNNAGGGGVDRTSRFGRARTRTGDDQTKKVTFSDVAGAKEEKAELQEIVEFLRDPKRFLDLGARIPKGVLLVGPPGTGKTLL</sequence>
<dbReference type="GO" id="GO:0008270">
    <property type="term" value="F:zinc ion binding"/>
    <property type="evidence" value="ECO:0007669"/>
    <property type="project" value="InterPro"/>
</dbReference>